<feature type="transmembrane region" description="Helical" evidence="1">
    <location>
        <begin position="24"/>
        <end position="47"/>
    </location>
</feature>
<keyword evidence="1" id="KW-0472">Membrane</keyword>
<comment type="caution">
    <text evidence="2">The sequence shown here is derived from an EMBL/GenBank/DDBJ whole genome shotgun (WGS) entry which is preliminary data.</text>
</comment>
<keyword evidence="1" id="KW-1133">Transmembrane helix</keyword>
<organism evidence="2 3">
    <name type="scientific">Steinernema carpocapsae</name>
    <name type="common">Entomopathogenic nematode</name>
    <dbReference type="NCBI Taxonomy" id="34508"/>
    <lineage>
        <taxon>Eukaryota</taxon>
        <taxon>Metazoa</taxon>
        <taxon>Ecdysozoa</taxon>
        <taxon>Nematoda</taxon>
        <taxon>Chromadorea</taxon>
        <taxon>Rhabditida</taxon>
        <taxon>Tylenchina</taxon>
        <taxon>Panagrolaimomorpha</taxon>
        <taxon>Strongyloidoidea</taxon>
        <taxon>Steinernematidae</taxon>
        <taxon>Steinernema</taxon>
    </lineage>
</organism>
<sequence length="125" mass="13811">MSTTLVILTFGQDFLSDFLPELNLKLVICSAVYLPMNVFIFLVFFVYHQAVKLASLSVAPVDAIRRDLEAPAHEMDCPPSYATATADYQERMSQSSQLPSYAAAIKEIPNVSHPRSASEESEKPA</sequence>
<keyword evidence="1" id="KW-0812">Transmembrane</keyword>
<dbReference type="AlphaFoldDB" id="A0A4U5PG63"/>
<dbReference type="Proteomes" id="UP000298663">
    <property type="component" value="Unassembled WGS sequence"/>
</dbReference>
<evidence type="ECO:0000256" key="1">
    <source>
        <dbReference type="SAM" id="Phobius"/>
    </source>
</evidence>
<dbReference type="EMBL" id="AZBU02000002">
    <property type="protein sequence ID" value="TKR95450.1"/>
    <property type="molecule type" value="Genomic_DNA"/>
</dbReference>
<protein>
    <submittedName>
        <fullName evidence="2">Uncharacterized protein</fullName>
    </submittedName>
</protein>
<reference evidence="2 3" key="2">
    <citation type="journal article" date="2019" name="G3 (Bethesda)">
        <title>Hybrid Assembly of the Genome of the Entomopathogenic Nematode Steinernema carpocapsae Identifies the X-Chromosome.</title>
        <authorList>
            <person name="Serra L."/>
            <person name="Macchietto M."/>
            <person name="Macias-Munoz A."/>
            <person name="McGill C.J."/>
            <person name="Rodriguez I.M."/>
            <person name="Rodriguez B."/>
            <person name="Murad R."/>
            <person name="Mortazavi A."/>
        </authorList>
    </citation>
    <scope>NUCLEOTIDE SEQUENCE [LARGE SCALE GENOMIC DNA]</scope>
    <source>
        <strain evidence="2 3">ALL</strain>
    </source>
</reference>
<evidence type="ECO:0000313" key="2">
    <source>
        <dbReference type="EMBL" id="TKR95450.1"/>
    </source>
</evidence>
<proteinExistence type="predicted"/>
<keyword evidence="3" id="KW-1185">Reference proteome</keyword>
<evidence type="ECO:0000313" key="3">
    <source>
        <dbReference type="Proteomes" id="UP000298663"/>
    </source>
</evidence>
<dbReference type="OrthoDB" id="10466842at2759"/>
<gene>
    <name evidence="2" type="ORF">L596_009616</name>
</gene>
<name>A0A4U5PG63_STECR</name>
<reference evidence="2 3" key="1">
    <citation type="journal article" date="2015" name="Genome Biol.">
        <title>Comparative genomics of Steinernema reveals deeply conserved gene regulatory networks.</title>
        <authorList>
            <person name="Dillman A.R."/>
            <person name="Macchietto M."/>
            <person name="Porter C.F."/>
            <person name="Rogers A."/>
            <person name="Williams B."/>
            <person name="Antoshechkin I."/>
            <person name="Lee M.M."/>
            <person name="Goodwin Z."/>
            <person name="Lu X."/>
            <person name="Lewis E.E."/>
            <person name="Goodrich-Blair H."/>
            <person name="Stock S.P."/>
            <person name="Adams B.J."/>
            <person name="Sternberg P.W."/>
            <person name="Mortazavi A."/>
        </authorList>
    </citation>
    <scope>NUCLEOTIDE SEQUENCE [LARGE SCALE GENOMIC DNA]</scope>
    <source>
        <strain evidence="2 3">ALL</strain>
    </source>
</reference>
<accession>A0A4U5PG63</accession>